<dbReference type="InterPro" id="IPR032710">
    <property type="entry name" value="NTF2-like_dom_sf"/>
</dbReference>
<gene>
    <name evidence="2" type="ORF">HH308_23155</name>
</gene>
<dbReference type="AlphaFoldDB" id="A0A848L0A1"/>
<evidence type="ECO:0000313" key="2">
    <source>
        <dbReference type="EMBL" id="NMO04119.1"/>
    </source>
</evidence>
<name>A0A848L0A1_9ACTN</name>
<proteinExistence type="predicted"/>
<protein>
    <submittedName>
        <fullName evidence="2">Nuclear transport factor 2 family protein</fullName>
    </submittedName>
</protein>
<keyword evidence="3" id="KW-1185">Reference proteome</keyword>
<evidence type="ECO:0000259" key="1">
    <source>
        <dbReference type="Pfam" id="PF12680"/>
    </source>
</evidence>
<sequence length="144" mass="16597">MNQPIQPETVDPAIEHVYEAWDDALGAKNLDASMALYHPDVILESPLVAHLLDRDEGVVRGRDALREFVGGHVFPHQPAQRRRFRSELLSDGRRVTWEYPRESPAGDQMDIVEVMEIQDGLISRHRVYWGWYGFGMLHRGEHGR</sequence>
<dbReference type="SUPFAM" id="SSF54427">
    <property type="entry name" value="NTF2-like"/>
    <property type="match status" value="1"/>
</dbReference>
<dbReference type="Gene3D" id="3.10.450.50">
    <property type="match status" value="1"/>
</dbReference>
<dbReference type="EMBL" id="JABBNB010000031">
    <property type="protein sequence ID" value="NMO04119.1"/>
    <property type="molecule type" value="Genomic_DNA"/>
</dbReference>
<dbReference type="Pfam" id="PF12680">
    <property type="entry name" value="SnoaL_2"/>
    <property type="match status" value="1"/>
</dbReference>
<dbReference type="RefSeq" id="WP_170196626.1">
    <property type="nucleotide sequence ID" value="NZ_JABBNB010000031.1"/>
</dbReference>
<evidence type="ECO:0000313" key="3">
    <source>
        <dbReference type="Proteomes" id="UP000550729"/>
    </source>
</evidence>
<organism evidence="2 3">
    <name type="scientific">Gordonia asplenii</name>
    <dbReference type="NCBI Taxonomy" id="2725283"/>
    <lineage>
        <taxon>Bacteria</taxon>
        <taxon>Bacillati</taxon>
        <taxon>Actinomycetota</taxon>
        <taxon>Actinomycetes</taxon>
        <taxon>Mycobacteriales</taxon>
        <taxon>Gordoniaceae</taxon>
        <taxon>Gordonia</taxon>
    </lineage>
</organism>
<dbReference type="InterPro" id="IPR037401">
    <property type="entry name" value="SnoaL-like"/>
</dbReference>
<accession>A0A848L0A1</accession>
<feature type="domain" description="SnoaL-like" evidence="1">
    <location>
        <begin position="19"/>
        <end position="125"/>
    </location>
</feature>
<comment type="caution">
    <text evidence="2">The sequence shown here is derived from an EMBL/GenBank/DDBJ whole genome shotgun (WGS) entry which is preliminary data.</text>
</comment>
<dbReference type="Proteomes" id="UP000550729">
    <property type="component" value="Unassembled WGS sequence"/>
</dbReference>
<reference evidence="2 3" key="1">
    <citation type="submission" date="2020-04" db="EMBL/GenBank/DDBJ databases">
        <title>Gordonia sp. nov. TBRC 11910.</title>
        <authorList>
            <person name="Suriyachadkun C."/>
        </authorList>
    </citation>
    <scope>NUCLEOTIDE SEQUENCE [LARGE SCALE GENOMIC DNA]</scope>
    <source>
        <strain evidence="2 3">TBRC 11910</strain>
    </source>
</reference>